<comment type="caution">
    <text evidence="2">The sequence shown here is derived from an EMBL/GenBank/DDBJ whole genome shotgun (WGS) entry which is preliminary data.</text>
</comment>
<feature type="non-terminal residue" evidence="2">
    <location>
        <position position="220"/>
    </location>
</feature>
<reference evidence="2" key="1">
    <citation type="submission" date="2021-06" db="EMBL/GenBank/DDBJ databases">
        <authorList>
            <person name="Kallberg Y."/>
            <person name="Tangrot J."/>
            <person name="Rosling A."/>
        </authorList>
    </citation>
    <scope>NUCLEOTIDE SEQUENCE</scope>
    <source>
        <strain evidence="2">BR232B</strain>
    </source>
</reference>
<evidence type="ECO:0000256" key="1">
    <source>
        <dbReference type="SAM" id="MobiDB-lite"/>
    </source>
</evidence>
<keyword evidence="3" id="KW-1185">Reference proteome</keyword>
<gene>
    <name evidence="2" type="ORF">PBRASI_LOCUS11193</name>
</gene>
<evidence type="ECO:0000313" key="2">
    <source>
        <dbReference type="EMBL" id="CAG8668875.1"/>
    </source>
</evidence>
<proteinExistence type="predicted"/>
<organism evidence="2 3">
    <name type="scientific">Paraglomus brasilianum</name>
    <dbReference type="NCBI Taxonomy" id="144538"/>
    <lineage>
        <taxon>Eukaryota</taxon>
        <taxon>Fungi</taxon>
        <taxon>Fungi incertae sedis</taxon>
        <taxon>Mucoromycota</taxon>
        <taxon>Glomeromycotina</taxon>
        <taxon>Glomeromycetes</taxon>
        <taxon>Paraglomerales</taxon>
        <taxon>Paraglomeraceae</taxon>
        <taxon>Paraglomus</taxon>
    </lineage>
</organism>
<feature type="compositionally biased region" description="Basic and acidic residues" evidence="1">
    <location>
        <begin position="181"/>
        <end position="193"/>
    </location>
</feature>
<dbReference type="AlphaFoldDB" id="A0A9N9EAM1"/>
<protein>
    <submittedName>
        <fullName evidence="2">6049_t:CDS:1</fullName>
    </submittedName>
</protein>
<dbReference type="OrthoDB" id="2430144at2759"/>
<sequence>MSVRDLAIIWIPAANVWKRDLQRLLGLITVVIPSDRFVATNSFQKLIFVNAITLDISSGISSYFSNTEFEAWGCLEHLAKVCVHLTSEDQDEILGKYRNHLRSISSSTSTLKRAKDKASKLYDTAEHSFQRAHFLKELIHRYVDTNATEGLVNATKNLVNAKENLYESKLKARAYDRYIENTDKDDRSSKCPRQETIISEEDKKQPDTNTIPRADDDNFD</sequence>
<name>A0A9N9EAM1_9GLOM</name>
<dbReference type="Proteomes" id="UP000789739">
    <property type="component" value="Unassembled WGS sequence"/>
</dbReference>
<evidence type="ECO:0000313" key="3">
    <source>
        <dbReference type="Proteomes" id="UP000789739"/>
    </source>
</evidence>
<dbReference type="EMBL" id="CAJVPI010004599">
    <property type="protein sequence ID" value="CAG8668875.1"/>
    <property type="molecule type" value="Genomic_DNA"/>
</dbReference>
<feature type="region of interest" description="Disordered" evidence="1">
    <location>
        <begin position="181"/>
        <end position="220"/>
    </location>
</feature>
<accession>A0A9N9EAM1</accession>